<protein>
    <submittedName>
        <fullName evidence="4">Neur_chan_LBD domain-containing protein</fullName>
    </submittedName>
</protein>
<feature type="domain" description="Neurotransmitter-gated ion-channel ligand-binding" evidence="1">
    <location>
        <begin position="24"/>
        <end position="76"/>
    </location>
</feature>
<dbReference type="STRING" id="51028.A0A0N4VQ22"/>
<keyword evidence="3" id="KW-1185">Reference proteome</keyword>
<dbReference type="GO" id="GO:0016020">
    <property type="term" value="C:membrane"/>
    <property type="evidence" value="ECO:0007669"/>
    <property type="project" value="InterPro"/>
</dbReference>
<dbReference type="InterPro" id="IPR006202">
    <property type="entry name" value="Neur_chan_lig-bd"/>
</dbReference>
<dbReference type="EMBL" id="UXUI01013974">
    <property type="protein sequence ID" value="VDD97517.1"/>
    <property type="molecule type" value="Genomic_DNA"/>
</dbReference>
<reference evidence="2 3" key="2">
    <citation type="submission" date="2018-10" db="EMBL/GenBank/DDBJ databases">
        <authorList>
            <consortium name="Pathogen Informatics"/>
        </authorList>
    </citation>
    <scope>NUCLEOTIDE SEQUENCE [LARGE SCALE GENOMIC DNA]</scope>
</reference>
<dbReference type="Pfam" id="PF02931">
    <property type="entry name" value="Neur_chan_LBD"/>
    <property type="match status" value="1"/>
</dbReference>
<dbReference type="GO" id="GO:0005230">
    <property type="term" value="F:extracellular ligand-gated monoatomic ion channel activity"/>
    <property type="evidence" value="ECO:0007669"/>
    <property type="project" value="InterPro"/>
</dbReference>
<dbReference type="SUPFAM" id="SSF63712">
    <property type="entry name" value="Nicotinic receptor ligand binding domain-like"/>
    <property type="match status" value="1"/>
</dbReference>
<evidence type="ECO:0000259" key="1">
    <source>
        <dbReference type="Pfam" id="PF02931"/>
    </source>
</evidence>
<organism evidence="4">
    <name type="scientific">Enterobius vermicularis</name>
    <name type="common">Human pinworm</name>
    <dbReference type="NCBI Taxonomy" id="51028"/>
    <lineage>
        <taxon>Eukaryota</taxon>
        <taxon>Metazoa</taxon>
        <taxon>Ecdysozoa</taxon>
        <taxon>Nematoda</taxon>
        <taxon>Chromadorea</taxon>
        <taxon>Rhabditida</taxon>
        <taxon>Spirurina</taxon>
        <taxon>Oxyuridomorpha</taxon>
        <taxon>Oxyuroidea</taxon>
        <taxon>Oxyuridae</taxon>
        <taxon>Enterobius</taxon>
    </lineage>
</organism>
<evidence type="ECO:0000313" key="2">
    <source>
        <dbReference type="EMBL" id="VDD97517.1"/>
    </source>
</evidence>
<dbReference type="Gene3D" id="2.70.170.10">
    <property type="entry name" value="Neurotransmitter-gated ion-channel ligand-binding domain"/>
    <property type="match status" value="1"/>
</dbReference>
<reference evidence="4" key="1">
    <citation type="submission" date="2017-02" db="UniProtKB">
        <authorList>
            <consortium name="WormBaseParasite"/>
        </authorList>
    </citation>
    <scope>IDENTIFICATION</scope>
</reference>
<dbReference type="Proteomes" id="UP000274131">
    <property type="component" value="Unassembled WGS sequence"/>
</dbReference>
<proteinExistence type="predicted"/>
<dbReference type="WBParaSite" id="EVEC_0001311401-mRNA-1">
    <property type="protein sequence ID" value="EVEC_0001311401-mRNA-1"/>
    <property type="gene ID" value="EVEC_0001311401"/>
</dbReference>
<dbReference type="InterPro" id="IPR036734">
    <property type="entry name" value="Neur_chan_lig-bd_sf"/>
</dbReference>
<dbReference type="AlphaFoldDB" id="A0A0N4VQ22"/>
<accession>A0A0N4VQ22</accession>
<evidence type="ECO:0000313" key="3">
    <source>
        <dbReference type="Proteomes" id="UP000274131"/>
    </source>
</evidence>
<gene>
    <name evidence="2" type="ORF">EVEC_LOCUS12268</name>
</gene>
<dbReference type="OrthoDB" id="203862at2759"/>
<name>A0A0N4VQ22_ENTVE</name>
<sequence>MQSKQTTARRYETTTTPVNTSVITEILNRLTDPKIYDKRLRPGYGGQSTDVGITIHVSSISAVSEVNMRYLIDSILSDNCYQTFQILLSQQLSNVARCFI</sequence>
<evidence type="ECO:0000313" key="4">
    <source>
        <dbReference type="WBParaSite" id="EVEC_0001311401-mRNA-1"/>
    </source>
</evidence>